<proteinExistence type="inferred from homology"/>
<evidence type="ECO:0000313" key="5">
    <source>
        <dbReference type="Proteomes" id="UP000308365"/>
    </source>
</evidence>
<evidence type="ECO:0000256" key="3">
    <source>
        <dbReference type="ARBA" id="ARBA00022679"/>
    </source>
</evidence>
<feature type="non-terminal residue" evidence="4">
    <location>
        <position position="1"/>
    </location>
</feature>
<dbReference type="Gene3D" id="3.40.50.2000">
    <property type="entry name" value="Glycogen Phosphorylase B"/>
    <property type="match status" value="1"/>
</dbReference>
<dbReference type="InterPro" id="IPR050271">
    <property type="entry name" value="UDP-glycosyltransferase"/>
</dbReference>
<sequence length="107" mass="11832">FCGDTQEKKPETLGANTRLYGWIPQNDLLGAFITHCGTNGIYEAIYHRVPMVVIPLFGDQHDNIAHIKAKGAAVELNLHIITSSNLLNTLNTLIKSQIKDSPQKYAT</sequence>
<dbReference type="AlphaFoldDB" id="A0A4U1EDW4"/>
<comment type="caution">
    <text evidence="4">The sequence shown here is derived from an EMBL/GenBank/DDBJ whole genome shotgun (WGS) entry which is preliminary data.</text>
</comment>
<accession>A0A4U1EDW4</accession>
<dbReference type="Pfam" id="PF00201">
    <property type="entry name" value="UDPGT"/>
    <property type="match status" value="1"/>
</dbReference>
<keyword evidence="3" id="KW-0808">Transferase</keyword>
<name>A0A4U1EDW4_MONMO</name>
<dbReference type="InterPro" id="IPR002213">
    <property type="entry name" value="UDP_glucos_trans"/>
</dbReference>
<dbReference type="EMBL" id="RWIC01002071">
    <property type="protein sequence ID" value="TKC34103.1"/>
    <property type="molecule type" value="Genomic_DNA"/>
</dbReference>
<evidence type="ECO:0008006" key="6">
    <source>
        <dbReference type="Google" id="ProtNLM"/>
    </source>
</evidence>
<organism evidence="4 5">
    <name type="scientific">Monodon monoceros</name>
    <name type="common">Narwhal</name>
    <name type="synonym">Ceratodon monodon</name>
    <dbReference type="NCBI Taxonomy" id="40151"/>
    <lineage>
        <taxon>Eukaryota</taxon>
        <taxon>Metazoa</taxon>
        <taxon>Chordata</taxon>
        <taxon>Craniata</taxon>
        <taxon>Vertebrata</taxon>
        <taxon>Euteleostomi</taxon>
        <taxon>Mammalia</taxon>
        <taxon>Eutheria</taxon>
        <taxon>Laurasiatheria</taxon>
        <taxon>Artiodactyla</taxon>
        <taxon>Whippomorpha</taxon>
        <taxon>Cetacea</taxon>
        <taxon>Odontoceti</taxon>
        <taxon>Monodontidae</taxon>
        <taxon>Monodon</taxon>
    </lineage>
</organism>
<dbReference type="GO" id="GO:0015020">
    <property type="term" value="F:glucuronosyltransferase activity"/>
    <property type="evidence" value="ECO:0007669"/>
    <property type="project" value="TreeGrafter"/>
</dbReference>
<keyword evidence="2" id="KW-0328">Glycosyltransferase</keyword>
<gene>
    <name evidence="4" type="ORF">EI555_009785</name>
</gene>
<dbReference type="PANTHER" id="PTHR48043">
    <property type="entry name" value="EG:EG0003.4 PROTEIN-RELATED"/>
    <property type="match status" value="1"/>
</dbReference>
<dbReference type="Proteomes" id="UP000308365">
    <property type="component" value="Unassembled WGS sequence"/>
</dbReference>
<evidence type="ECO:0000256" key="2">
    <source>
        <dbReference type="ARBA" id="ARBA00022676"/>
    </source>
</evidence>
<evidence type="ECO:0000256" key="1">
    <source>
        <dbReference type="ARBA" id="ARBA00009995"/>
    </source>
</evidence>
<reference evidence="5" key="1">
    <citation type="journal article" date="2019" name="IScience">
        <title>Narwhal Genome Reveals Long-Term Low Genetic Diversity despite Current Large Abundance Size.</title>
        <authorList>
            <person name="Westbury M.V."/>
            <person name="Petersen B."/>
            <person name="Garde E."/>
            <person name="Heide-Jorgensen M.P."/>
            <person name="Lorenzen E.D."/>
        </authorList>
    </citation>
    <scope>NUCLEOTIDE SEQUENCE [LARGE SCALE GENOMIC DNA]</scope>
</reference>
<dbReference type="CDD" id="cd03784">
    <property type="entry name" value="GT1_Gtf-like"/>
    <property type="match status" value="1"/>
</dbReference>
<dbReference type="SUPFAM" id="SSF53756">
    <property type="entry name" value="UDP-Glycosyltransferase/glycogen phosphorylase"/>
    <property type="match status" value="1"/>
</dbReference>
<comment type="similarity">
    <text evidence="1">Belongs to the UDP-glycosyltransferase family.</text>
</comment>
<evidence type="ECO:0000313" key="4">
    <source>
        <dbReference type="EMBL" id="TKC34103.1"/>
    </source>
</evidence>
<protein>
    <recommendedName>
        <fullName evidence="6">Glucuronosyltransferase</fullName>
    </recommendedName>
</protein>
<dbReference type="PANTHER" id="PTHR48043:SF78">
    <property type="entry name" value="UDP-GLUCURONOSYLTRANSFERASE"/>
    <property type="match status" value="1"/>
</dbReference>